<keyword evidence="1" id="KW-0863">Zinc-finger</keyword>
<dbReference type="GO" id="GO:0008270">
    <property type="term" value="F:zinc ion binding"/>
    <property type="evidence" value="ECO:0007669"/>
    <property type="project" value="UniProtKB-KW"/>
</dbReference>
<evidence type="ECO:0000313" key="5">
    <source>
        <dbReference type="Proteomes" id="UP001224775"/>
    </source>
</evidence>
<protein>
    <recommendedName>
        <fullName evidence="3">RING-type domain-containing protein</fullName>
    </recommendedName>
</protein>
<evidence type="ECO:0000256" key="1">
    <source>
        <dbReference type="PROSITE-ProRule" id="PRU00175"/>
    </source>
</evidence>
<evidence type="ECO:0000259" key="3">
    <source>
        <dbReference type="PROSITE" id="PS50089"/>
    </source>
</evidence>
<dbReference type="InterPro" id="IPR011990">
    <property type="entry name" value="TPR-like_helical_dom_sf"/>
</dbReference>
<dbReference type="SUPFAM" id="SSF57850">
    <property type="entry name" value="RING/U-box"/>
    <property type="match status" value="1"/>
</dbReference>
<evidence type="ECO:0000313" key="4">
    <source>
        <dbReference type="EMBL" id="KAK1742645.1"/>
    </source>
</evidence>
<keyword evidence="1" id="KW-0862">Zinc</keyword>
<keyword evidence="5" id="KW-1185">Reference proteome</keyword>
<feature type="domain" description="RING-type" evidence="3">
    <location>
        <begin position="75"/>
        <end position="125"/>
    </location>
</feature>
<dbReference type="Proteomes" id="UP001224775">
    <property type="component" value="Unassembled WGS sequence"/>
</dbReference>
<dbReference type="PROSITE" id="PS50005">
    <property type="entry name" value="TPR"/>
    <property type="match status" value="1"/>
</dbReference>
<reference evidence="4" key="1">
    <citation type="submission" date="2023-06" db="EMBL/GenBank/DDBJ databases">
        <title>Survivors Of The Sea: Transcriptome response of Skeletonema marinoi to long-term dormancy.</title>
        <authorList>
            <person name="Pinder M.I.M."/>
            <person name="Kourtchenko O."/>
            <person name="Robertson E.K."/>
            <person name="Larsson T."/>
            <person name="Maumus F."/>
            <person name="Osuna-Cruz C.M."/>
            <person name="Vancaester E."/>
            <person name="Stenow R."/>
            <person name="Vandepoele K."/>
            <person name="Ploug H."/>
            <person name="Bruchert V."/>
            <person name="Godhe A."/>
            <person name="Topel M."/>
        </authorList>
    </citation>
    <scope>NUCLEOTIDE SEQUENCE</scope>
    <source>
        <strain evidence="4">R05AC</strain>
    </source>
</reference>
<feature type="repeat" description="TPR" evidence="2">
    <location>
        <begin position="148"/>
        <end position="181"/>
    </location>
</feature>
<dbReference type="SUPFAM" id="SSF81901">
    <property type="entry name" value="HCP-like"/>
    <property type="match status" value="1"/>
</dbReference>
<proteinExistence type="predicted"/>
<comment type="caution">
    <text evidence="4">The sequence shown here is derived from an EMBL/GenBank/DDBJ whole genome shotgun (WGS) entry which is preliminary data.</text>
</comment>
<dbReference type="EMBL" id="JATAAI010000010">
    <property type="protein sequence ID" value="KAK1742645.1"/>
    <property type="molecule type" value="Genomic_DNA"/>
</dbReference>
<dbReference type="PROSITE" id="PS50089">
    <property type="entry name" value="ZF_RING_2"/>
    <property type="match status" value="1"/>
</dbReference>
<dbReference type="InterPro" id="IPR001841">
    <property type="entry name" value="Znf_RING"/>
</dbReference>
<sequence length="315" mass="35091">MRSEDGEIADMMCCVSCGTADVNNIKLKEYNLLDGSAACQKDHTSQQERDCESRATEIHDDILFRQPESSHLGECPICLLPLSLDTKHAMMQSCCSKLICIGCYCASIRYEVVKVIKRRSCPFCRQPEPESAAEIEHYKMKRRKANDPVAIQGAGKRCYHDGDYERAFEYFSKAIAIEAGDAEAEAHYCLSFMYRDGKGIGRDAQKRLYHLEEAAIGGHTKARHDLGVHEVYQGRIERAARHFIISANLGHDASLKALRELRAAGGVSCDDFATAFRAHQAAVNATKSRQRAEAFAIGAIQIVGKSRRRREANGK</sequence>
<dbReference type="Gene3D" id="1.25.40.10">
    <property type="entry name" value="Tetratricopeptide repeat domain"/>
    <property type="match status" value="1"/>
</dbReference>
<dbReference type="AlphaFoldDB" id="A0AAD8YBS3"/>
<evidence type="ECO:0000256" key="2">
    <source>
        <dbReference type="PROSITE-ProRule" id="PRU00339"/>
    </source>
</evidence>
<dbReference type="InterPro" id="IPR019734">
    <property type="entry name" value="TPR_rpt"/>
</dbReference>
<gene>
    <name evidence="4" type="ORF">QTG54_006242</name>
</gene>
<keyword evidence="1" id="KW-0479">Metal-binding</keyword>
<organism evidence="4 5">
    <name type="scientific">Skeletonema marinoi</name>
    <dbReference type="NCBI Taxonomy" id="267567"/>
    <lineage>
        <taxon>Eukaryota</taxon>
        <taxon>Sar</taxon>
        <taxon>Stramenopiles</taxon>
        <taxon>Ochrophyta</taxon>
        <taxon>Bacillariophyta</taxon>
        <taxon>Coscinodiscophyceae</taxon>
        <taxon>Thalassiosirophycidae</taxon>
        <taxon>Thalassiosirales</taxon>
        <taxon>Skeletonemataceae</taxon>
        <taxon>Skeletonema</taxon>
        <taxon>Skeletonema marinoi-dohrnii complex</taxon>
    </lineage>
</organism>
<keyword evidence="2" id="KW-0802">TPR repeat</keyword>
<accession>A0AAD8YBS3</accession>
<name>A0AAD8YBS3_9STRA</name>